<keyword evidence="1 5" id="KW-0645">Protease</keyword>
<dbReference type="OrthoDB" id="9790784at2"/>
<dbReference type="EMBL" id="CTKE01000007">
    <property type="protein sequence ID" value="CQI89807.1"/>
    <property type="molecule type" value="Genomic_DNA"/>
</dbReference>
<reference evidence="8 9" key="1">
    <citation type="submission" date="2015-03" db="EMBL/GenBank/DDBJ databases">
        <authorList>
            <person name="Murphy D."/>
        </authorList>
    </citation>
    <scope>NUCLEOTIDE SEQUENCE [LARGE SCALE GENOMIC DNA]</scope>
    <source>
        <strain evidence="8 9">68/02</strain>
    </source>
</reference>
<dbReference type="SUPFAM" id="SSF52743">
    <property type="entry name" value="Subtilisin-like"/>
    <property type="match status" value="1"/>
</dbReference>
<dbReference type="PRINTS" id="PR00723">
    <property type="entry name" value="SUBTILISIN"/>
</dbReference>
<dbReference type="Proteomes" id="UP000042054">
    <property type="component" value="Unassembled WGS sequence"/>
</dbReference>
<evidence type="ECO:0000256" key="3">
    <source>
        <dbReference type="ARBA" id="ARBA00022825"/>
    </source>
</evidence>
<accession>A0A0U1HSA6</accession>
<comment type="similarity">
    <text evidence="5 6">Belongs to the peptidase S8 family.</text>
</comment>
<dbReference type="InterPro" id="IPR000209">
    <property type="entry name" value="Peptidase_S8/S53_dom"/>
</dbReference>
<dbReference type="GO" id="GO:0016485">
    <property type="term" value="P:protein processing"/>
    <property type="evidence" value="ECO:0007669"/>
    <property type="project" value="TreeGrafter"/>
</dbReference>
<dbReference type="PROSITE" id="PS00137">
    <property type="entry name" value="SUBTILASE_HIS"/>
    <property type="match status" value="1"/>
</dbReference>
<dbReference type="InterPro" id="IPR036852">
    <property type="entry name" value="Peptidase_S8/S53_dom_sf"/>
</dbReference>
<dbReference type="PANTHER" id="PTHR42884">
    <property type="entry name" value="PROPROTEIN CONVERTASE SUBTILISIN/KEXIN-RELATED"/>
    <property type="match status" value="1"/>
</dbReference>
<protein>
    <submittedName>
        <fullName evidence="8">Subtilisin/kexin-like protease</fullName>
        <ecNumber evidence="8">3.4.21.-</ecNumber>
    </submittedName>
</protein>
<dbReference type="InterPro" id="IPR023827">
    <property type="entry name" value="Peptidase_S8_Asp-AS"/>
</dbReference>
<dbReference type="PROSITE" id="PS51892">
    <property type="entry name" value="SUBTILASE"/>
    <property type="match status" value="1"/>
</dbReference>
<feature type="active site" description="Charge relay system" evidence="4 5">
    <location>
        <position position="469"/>
    </location>
</feature>
<dbReference type="PROSITE" id="PS00136">
    <property type="entry name" value="SUBTILASE_ASP"/>
    <property type="match status" value="1"/>
</dbReference>
<dbReference type="PROSITE" id="PS00138">
    <property type="entry name" value="SUBTILASE_SER"/>
    <property type="match status" value="1"/>
</dbReference>
<evidence type="ECO:0000256" key="6">
    <source>
        <dbReference type="RuleBase" id="RU003355"/>
    </source>
</evidence>
<dbReference type="EC" id="3.4.21.-" evidence="8"/>
<keyword evidence="3 5" id="KW-0720">Serine protease</keyword>
<feature type="domain" description="Peptidase S8/S53" evidence="7">
    <location>
        <begin position="218"/>
        <end position="524"/>
    </location>
</feature>
<evidence type="ECO:0000313" key="8">
    <source>
        <dbReference type="EMBL" id="CQI89807.1"/>
    </source>
</evidence>
<dbReference type="Pfam" id="PF00082">
    <property type="entry name" value="Peptidase_S8"/>
    <property type="match status" value="1"/>
</dbReference>
<organism evidence="8 9">
    <name type="scientific">Yersinia rohdei</name>
    <dbReference type="NCBI Taxonomy" id="29485"/>
    <lineage>
        <taxon>Bacteria</taxon>
        <taxon>Pseudomonadati</taxon>
        <taxon>Pseudomonadota</taxon>
        <taxon>Gammaproteobacteria</taxon>
        <taxon>Enterobacterales</taxon>
        <taxon>Yersiniaceae</taxon>
        <taxon>Yersinia</taxon>
    </lineage>
</organism>
<feature type="active site" description="Charge relay system" evidence="4 5">
    <location>
        <position position="266"/>
    </location>
</feature>
<evidence type="ECO:0000313" key="9">
    <source>
        <dbReference type="Proteomes" id="UP000042054"/>
    </source>
</evidence>
<dbReference type="InterPro" id="IPR034054">
    <property type="entry name" value="Pep_S8_PrcA"/>
</dbReference>
<feature type="active site" description="Charge relay system" evidence="4 5">
    <location>
        <position position="227"/>
    </location>
</feature>
<evidence type="ECO:0000256" key="5">
    <source>
        <dbReference type="PROSITE-ProRule" id="PRU01240"/>
    </source>
</evidence>
<dbReference type="CDD" id="cd07498">
    <property type="entry name" value="Peptidases_S8_15"/>
    <property type="match status" value="1"/>
</dbReference>
<dbReference type="InterPro" id="IPR015500">
    <property type="entry name" value="Peptidase_S8_subtilisin-rel"/>
</dbReference>
<gene>
    <name evidence="8" type="primary">hreP</name>
    <name evidence="8" type="ORF">ERS008555_01803</name>
</gene>
<evidence type="ECO:0000256" key="1">
    <source>
        <dbReference type="ARBA" id="ARBA00022670"/>
    </source>
</evidence>
<keyword evidence="2 5" id="KW-0378">Hydrolase</keyword>
<dbReference type="InterPro" id="IPR022398">
    <property type="entry name" value="Peptidase_S8_His-AS"/>
</dbReference>
<sequence length="557" mass="61964">MKKFNVTYDIKNHKRKMLAIIKSNDTLVIRMHQGKDFTLMMHNIIKDHTQYRMIFTLASADVYVISMQHDTSKINALKNEIAAENDVRFVGYSFKTEKNNEPVIYTENIFIQFDDNLTENECEIIINNFSFIKKSKLTFITNGYFVATQTHTGDHLFNICEEILKRKDIQHCHPELIHHKEPKIIHPNQWHLKQTVVRVEIDVDASANVENAHKITRGQGTTIAVIDDGFDLTHPEFMRDGKIIHPANFSGANSNSDPSPGPTDTHGTPCAGVACADGRYGASGVAPEAKLMPIRLAEGLGSLGEALAFVWAADNGADIISCSWGPVEGIWFDPDDPEHEVTAELPALTRTAIDYAIRKGRQGKGCVIFFAAGNGNESVDNDGYASYEHVIAVAACNDRSMRSTYSDFGKALWCTFPSGDFANPQEHHPSPLTPGIWTTDGRREYSDNKKLSNTGDIFGNYINSFNGTSSACPGAAGVAALILSVNPLLTVQEVKDIIRYTCDQIDKKYGFYNKHGHSQWYGYGRINAGNAVQLARKWHENTNGARSSTKERQLLSE</sequence>
<dbReference type="GO" id="GO:0004252">
    <property type="term" value="F:serine-type endopeptidase activity"/>
    <property type="evidence" value="ECO:0007669"/>
    <property type="project" value="UniProtKB-UniRule"/>
</dbReference>
<dbReference type="AlphaFoldDB" id="A0A0U1HSA6"/>
<dbReference type="STRING" id="29485.CH64_211"/>
<dbReference type="Gene3D" id="3.40.50.200">
    <property type="entry name" value="Peptidase S8/S53 domain"/>
    <property type="match status" value="1"/>
</dbReference>
<dbReference type="RefSeq" id="WP_050534912.1">
    <property type="nucleotide sequence ID" value="NZ_CTKE01000007.1"/>
</dbReference>
<evidence type="ECO:0000256" key="2">
    <source>
        <dbReference type="ARBA" id="ARBA00022801"/>
    </source>
</evidence>
<evidence type="ECO:0000259" key="7">
    <source>
        <dbReference type="Pfam" id="PF00082"/>
    </source>
</evidence>
<dbReference type="GO" id="GO:0016020">
    <property type="term" value="C:membrane"/>
    <property type="evidence" value="ECO:0007669"/>
    <property type="project" value="TreeGrafter"/>
</dbReference>
<dbReference type="PANTHER" id="PTHR42884:SF14">
    <property type="entry name" value="NEUROENDOCRINE CONVERTASE 1"/>
    <property type="match status" value="1"/>
</dbReference>
<evidence type="ECO:0000256" key="4">
    <source>
        <dbReference type="PIRSR" id="PIRSR615500-1"/>
    </source>
</evidence>
<dbReference type="InterPro" id="IPR023828">
    <property type="entry name" value="Peptidase_S8_Ser-AS"/>
</dbReference>
<name>A0A0U1HSA6_YERRO</name>
<proteinExistence type="inferred from homology"/>